<protein>
    <submittedName>
        <fullName evidence="2">Uncharacterized protein</fullName>
    </submittedName>
</protein>
<evidence type="ECO:0000313" key="2">
    <source>
        <dbReference type="EMBL" id="EEH04968.1"/>
    </source>
</evidence>
<dbReference type="AlphaFoldDB" id="C0NU88"/>
<feature type="compositionally biased region" description="Basic residues" evidence="1">
    <location>
        <begin position="40"/>
        <end position="51"/>
    </location>
</feature>
<feature type="region of interest" description="Disordered" evidence="1">
    <location>
        <begin position="35"/>
        <end position="56"/>
    </location>
</feature>
<sequence>MANSEWVSTTLVKRTDAAVLAAVGINQCSPVWKDEGGSVSRRRQKKPHAVRSRSTIASDRWAKSRHGRCSALCYFLLWERNCNAPLRRKREVLPSRAQTSMDPDFFRIRHREQVYQHQRCWDPPGNSRLYLGTRVLTVSK</sequence>
<organism evidence="2 3">
    <name type="scientific">Ajellomyces capsulatus (strain G186AR / H82 / ATCC MYA-2454 / RMSCC 2432)</name>
    <name type="common">Darling's disease fungus</name>
    <name type="synonym">Histoplasma capsulatum</name>
    <dbReference type="NCBI Taxonomy" id="447093"/>
    <lineage>
        <taxon>Eukaryota</taxon>
        <taxon>Fungi</taxon>
        <taxon>Dikarya</taxon>
        <taxon>Ascomycota</taxon>
        <taxon>Pezizomycotina</taxon>
        <taxon>Eurotiomycetes</taxon>
        <taxon>Eurotiomycetidae</taxon>
        <taxon>Onygenales</taxon>
        <taxon>Ajellomycetaceae</taxon>
        <taxon>Histoplasma</taxon>
    </lineage>
</organism>
<dbReference type="InParanoid" id="C0NU88"/>
<dbReference type="RefSeq" id="XP_045285449.1">
    <property type="nucleotide sequence ID" value="XM_045433968.1"/>
</dbReference>
<evidence type="ECO:0000256" key="1">
    <source>
        <dbReference type="SAM" id="MobiDB-lite"/>
    </source>
</evidence>
<accession>C0NU88</accession>
<reference evidence="2" key="1">
    <citation type="submission" date="2009-02" db="EMBL/GenBank/DDBJ databases">
        <title>The Genome Sequence of Ajellomyces capsulatus strain G186AR.</title>
        <authorList>
            <consortium name="The Broad Institute Genome Sequencing Platform"/>
            <person name="Champion M."/>
            <person name="Cuomo C."/>
            <person name="Ma L.-J."/>
            <person name="Henn M.R."/>
            <person name="Sil A."/>
            <person name="Goldman B."/>
            <person name="Young S.K."/>
            <person name="Kodira C.D."/>
            <person name="Zeng Q."/>
            <person name="Koehrsen M."/>
            <person name="Alvarado L."/>
            <person name="Berlin A."/>
            <person name="Borenstein D."/>
            <person name="Chen Z."/>
            <person name="Engels R."/>
            <person name="Freedman E."/>
            <person name="Gellesch M."/>
            <person name="Goldberg J."/>
            <person name="Griggs A."/>
            <person name="Gujja S."/>
            <person name="Heiman D."/>
            <person name="Hepburn T."/>
            <person name="Howarth C."/>
            <person name="Jen D."/>
            <person name="Larson L."/>
            <person name="Lewis B."/>
            <person name="Mehta T."/>
            <person name="Park D."/>
            <person name="Pearson M."/>
            <person name="Roberts A."/>
            <person name="Saif S."/>
            <person name="Shea T."/>
            <person name="Shenoy N."/>
            <person name="Sisk P."/>
            <person name="Stolte C."/>
            <person name="Sykes S."/>
            <person name="Walk T."/>
            <person name="White J."/>
            <person name="Yandava C."/>
            <person name="Klein B."/>
            <person name="McEwen J.G."/>
            <person name="Puccia R."/>
            <person name="Goldman G.H."/>
            <person name="Felipe M.S."/>
            <person name="Nino-Vega G."/>
            <person name="San-Blas G."/>
            <person name="Taylor J."/>
            <person name="Mendoza L."/>
            <person name="Galagan J."/>
            <person name="Nusbaum C."/>
            <person name="Birren B."/>
        </authorList>
    </citation>
    <scope>NUCLEOTIDE SEQUENCE</scope>
    <source>
        <strain evidence="2">G186AR</strain>
    </source>
</reference>
<dbReference type="EMBL" id="GG663372">
    <property type="protein sequence ID" value="EEH04968.1"/>
    <property type="molecule type" value="Genomic_DNA"/>
</dbReference>
<evidence type="ECO:0000313" key="3">
    <source>
        <dbReference type="Proteomes" id="UP000001631"/>
    </source>
</evidence>
<dbReference type="HOGENOM" id="CLU_1834582_0_0_1"/>
<dbReference type="Proteomes" id="UP000001631">
    <property type="component" value="Unassembled WGS sequence"/>
</dbReference>
<name>C0NU88_AJECG</name>
<proteinExistence type="predicted"/>
<dbReference type="GeneID" id="69039935"/>
<gene>
    <name evidence="2" type="ORF">HCBG_06919</name>
</gene>
<keyword evidence="3" id="KW-1185">Reference proteome</keyword>